<dbReference type="InterPro" id="IPR004378">
    <property type="entry name" value="F420H2_quin_Rdtase"/>
</dbReference>
<dbReference type="Gene3D" id="2.30.110.10">
    <property type="entry name" value="Electron Transport, Fmn-binding Protein, Chain A"/>
    <property type="match status" value="1"/>
</dbReference>
<dbReference type="OrthoDB" id="4633749at2"/>
<organism evidence="2 3">
    <name type="scientific">Blastococcus mobilis</name>
    <dbReference type="NCBI Taxonomy" id="1938746"/>
    <lineage>
        <taxon>Bacteria</taxon>
        <taxon>Bacillati</taxon>
        <taxon>Actinomycetota</taxon>
        <taxon>Actinomycetes</taxon>
        <taxon>Geodermatophilales</taxon>
        <taxon>Geodermatophilaceae</taxon>
        <taxon>Blastococcus</taxon>
    </lineage>
</organism>
<gene>
    <name evidence="2" type="ORF">SAMN06272737_12842</name>
</gene>
<keyword evidence="3" id="KW-1185">Reference proteome</keyword>
<sequence length="167" mass="18779">MRDRKRRLTTALARHVVNPIMRRAIERGIAPPRYALLETTGRKSGLPRRTPVGNGLDGDTFWLVAEHGRSAAYVRTIRTDTRVRIKVGRRWRTGIAVLLPEDDARDRQRLIGRRFNAAVVRMMGTDLLLTVRVGLKPSTLSGKKPDNELAVQPQTSAGQADPDPRRN</sequence>
<accession>A0A238ZGL2</accession>
<dbReference type="InterPro" id="IPR012349">
    <property type="entry name" value="Split_barrel_FMN-bd"/>
</dbReference>
<dbReference type="GO" id="GO:0016491">
    <property type="term" value="F:oxidoreductase activity"/>
    <property type="evidence" value="ECO:0007669"/>
    <property type="project" value="InterPro"/>
</dbReference>
<dbReference type="Proteomes" id="UP000198403">
    <property type="component" value="Unassembled WGS sequence"/>
</dbReference>
<reference evidence="2 3" key="1">
    <citation type="submission" date="2017-06" db="EMBL/GenBank/DDBJ databases">
        <authorList>
            <person name="Kim H.J."/>
            <person name="Triplett B.A."/>
        </authorList>
    </citation>
    <scope>NUCLEOTIDE SEQUENCE [LARGE SCALE GENOMIC DNA]</scope>
    <source>
        <strain evidence="2 3">DSM 44272</strain>
    </source>
</reference>
<feature type="region of interest" description="Disordered" evidence="1">
    <location>
        <begin position="139"/>
        <end position="167"/>
    </location>
</feature>
<dbReference type="Pfam" id="PF04075">
    <property type="entry name" value="F420H2_quin_red"/>
    <property type="match status" value="1"/>
</dbReference>
<dbReference type="NCBIfam" id="TIGR00026">
    <property type="entry name" value="hi_GC_TIGR00026"/>
    <property type="match status" value="1"/>
</dbReference>
<protein>
    <submittedName>
        <fullName evidence="2">Deazaflavin-dependent oxidoreductase, nitroreductase family</fullName>
    </submittedName>
</protein>
<dbReference type="AlphaFoldDB" id="A0A238ZGL2"/>
<evidence type="ECO:0000256" key="1">
    <source>
        <dbReference type="SAM" id="MobiDB-lite"/>
    </source>
</evidence>
<proteinExistence type="predicted"/>
<evidence type="ECO:0000313" key="2">
    <source>
        <dbReference type="EMBL" id="SNR82138.1"/>
    </source>
</evidence>
<name>A0A238ZGL2_9ACTN</name>
<dbReference type="EMBL" id="FZNO01000028">
    <property type="protein sequence ID" value="SNR82138.1"/>
    <property type="molecule type" value="Genomic_DNA"/>
</dbReference>
<dbReference type="SUPFAM" id="SSF50475">
    <property type="entry name" value="FMN-binding split barrel"/>
    <property type="match status" value="1"/>
</dbReference>
<dbReference type="RefSeq" id="WP_089338370.1">
    <property type="nucleotide sequence ID" value="NZ_FZNO01000028.1"/>
</dbReference>
<evidence type="ECO:0000313" key="3">
    <source>
        <dbReference type="Proteomes" id="UP000198403"/>
    </source>
</evidence>